<name>A0ABS5S3S1_9FLAO</name>
<comment type="caution">
    <text evidence="2">The sequence shown here is derived from an EMBL/GenBank/DDBJ whole genome shotgun (WGS) entry which is preliminary data.</text>
</comment>
<dbReference type="PANTHER" id="PTHR12558">
    <property type="entry name" value="CELL DIVISION CYCLE 16,23,27"/>
    <property type="match status" value="1"/>
</dbReference>
<dbReference type="EMBL" id="JAHCTB010000002">
    <property type="protein sequence ID" value="MBT0607839.1"/>
    <property type="molecule type" value="Genomic_DNA"/>
</dbReference>
<proteinExistence type="predicted"/>
<accession>A0ABS5S3S1</accession>
<feature type="repeat" description="TPR" evidence="1">
    <location>
        <begin position="119"/>
        <end position="152"/>
    </location>
</feature>
<evidence type="ECO:0000256" key="1">
    <source>
        <dbReference type="PROSITE-ProRule" id="PRU00339"/>
    </source>
</evidence>
<evidence type="ECO:0000313" key="3">
    <source>
        <dbReference type="Proteomes" id="UP001297092"/>
    </source>
</evidence>
<reference evidence="2 3" key="1">
    <citation type="submission" date="2021-05" db="EMBL/GenBank/DDBJ databases">
        <title>Aequorivita echinoideorum JCM 30378 genome.</title>
        <authorList>
            <person name="Zhang H."/>
            <person name="Li C."/>
        </authorList>
    </citation>
    <scope>NUCLEOTIDE SEQUENCE [LARGE SCALE GENOMIC DNA]</scope>
    <source>
        <strain evidence="2 3">JCM30378</strain>
    </source>
</reference>
<dbReference type="RefSeq" id="WP_214112684.1">
    <property type="nucleotide sequence ID" value="NZ_JAHCTB010000002.1"/>
</dbReference>
<dbReference type="PANTHER" id="PTHR12558:SF13">
    <property type="entry name" value="CELL DIVISION CYCLE PROTEIN 27 HOMOLOG"/>
    <property type="match status" value="1"/>
</dbReference>
<keyword evidence="3" id="KW-1185">Reference proteome</keyword>
<organism evidence="2 3">
    <name type="scientific">Aequorivita echinoideorum</name>
    <dbReference type="NCBI Taxonomy" id="1549647"/>
    <lineage>
        <taxon>Bacteria</taxon>
        <taxon>Pseudomonadati</taxon>
        <taxon>Bacteroidota</taxon>
        <taxon>Flavobacteriia</taxon>
        <taxon>Flavobacteriales</taxon>
        <taxon>Flavobacteriaceae</taxon>
        <taxon>Aequorivita</taxon>
    </lineage>
</organism>
<keyword evidence="1" id="KW-0802">TPR repeat</keyword>
<dbReference type="Pfam" id="PF13174">
    <property type="entry name" value="TPR_6"/>
    <property type="match status" value="2"/>
</dbReference>
<evidence type="ECO:0000313" key="2">
    <source>
        <dbReference type="EMBL" id="MBT0607839.1"/>
    </source>
</evidence>
<dbReference type="SUPFAM" id="SSF48452">
    <property type="entry name" value="TPR-like"/>
    <property type="match status" value="3"/>
</dbReference>
<sequence>MRNFQFIILLFSFSTGISQSDMLAKNYFEQGEYEKALVIYKKLNDENPYRLDYFMALVETNQQLENFSEAEKLLKDKLNSGRSYPQLYVELGYNFSLQNKTELANDSYAKAIQSLDENPSFSYTVGSTFEKYSLLDEAVNTYEKAMSLDEKMDFNSQLARIYGEQGKLEKMFTSYLDIVEKNRSYKGLAQRYFSLYVTEDPLNEANGILRKTLLMRSQENPDLLYNELLSWLFIQQKEYKKAFTQEKAIYKRTDEDITGVRDLAYITIADEDYETGREIVNFIIENSYTPEARLQAYQILMNIEIKTATAKDYPQIEKKFEDLLNEFGRGRETYLLQTDYNHFLAFQNNKKDLAISNLKELSRQQLTAYQEAHVKMELADILVFDEKFNEALIYYSQIQKKVQNDVLAQEARFKVARTSYFKGDFEWAQVQLDVLKKSTSQLMANDAMQLSLMIRDNSLEDSTQTALKKYARADLLEFQEKHTAAIAVLQDILTNNKGEKIEDEALLKEGKIQEKLGEYGKAEANYLKIIEFYGDDILADDAHYLLAKLYEEKLEQPEKAKEQYEKLIFNFADSIYFVEARQKFRSLRGDSIN</sequence>
<protein>
    <submittedName>
        <fullName evidence="2">Tetratricopeptide repeat protein</fullName>
    </submittedName>
</protein>
<dbReference type="InterPro" id="IPR019734">
    <property type="entry name" value="TPR_rpt"/>
</dbReference>
<dbReference type="InterPro" id="IPR011990">
    <property type="entry name" value="TPR-like_helical_dom_sf"/>
</dbReference>
<dbReference type="Gene3D" id="1.25.40.10">
    <property type="entry name" value="Tetratricopeptide repeat domain"/>
    <property type="match status" value="3"/>
</dbReference>
<gene>
    <name evidence="2" type="ORF">KIV10_06570</name>
</gene>
<dbReference type="SMART" id="SM00028">
    <property type="entry name" value="TPR"/>
    <property type="match status" value="5"/>
</dbReference>
<dbReference type="PROSITE" id="PS50005">
    <property type="entry name" value="TPR"/>
    <property type="match status" value="1"/>
</dbReference>
<dbReference type="Proteomes" id="UP001297092">
    <property type="component" value="Unassembled WGS sequence"/>
</dbReference>